<evidence type="ECO:0000313" key="2">
    <source>
        <dbReference type="Proteomes" id="UP001233999"/>
    </source>
</evidence>
<dbReference type="Proteomes" id="UP001233999">
    <property type="component" value="Unassembled WGS sequence"/>
</dbReference>
<sequence>GSPIGEPRSGSGPWSIVLLMVGDLTEDERNSARNLFIINLLILFRIITNWGGAHYCAVSFHMKHE</sequence>
<dbReference type="AlphaFoldDB" id="A0AAD8AJG6"/>
<keyword evidence="2" id="KW-1185">Reference proteome</keyword>
<proteinExistence type="predicted"/>
<name>A0AAD8AJG6_DIPPU</name>
<feature type="non-terminal residue" evidence="1">
    <location>
        <position position="65"/>
    </location>
</feature>
<feature type="non-terminal residue" evidence="1">
    <location>
        <position position="1"/>
    </location>
</feature>
<evidence type="ECO:0000313" key="1">
    <source>
        <dbReference type="EMBL" id="KAJ9600324.1"/>
    </source>
</evidence>
<comment type="caution">
    <text evidence="1">The sequence shown here is derived from an EMBL/GenBank/DDBJ whole genome shotgun (WGS) entry which is preliminary data.</text>
</comment>
<gene>
    <name evidence="1" type="ORF">L9F63_009400</name>
</gene>
<protein>
    <submittedName>
        <fullName evidence="1">Uncharacterized protein</fullName>
    </submittedName>
</protein>
<reference evidence="1" key="2">
    <citation type="submission" date="2023-05" db="EMBL/GenBank/DDBJ databases">
        <authorList>
            <person name="Fouks B."/>
        </authorList>
    </citation>
    <scope>NUCLEOTIDE SEQUENCE</scope>
    <source>
        <strain evidence="1">Stay&amp;Tobe</strain>
        <tissue evidence="1">Testes</tissue>
    </source>
</reference>
<reference evidence="1" key="1">
    <citation type="journal article" date="2023" name="IScience">
        <title>Live-bearing cockroach genome reveals convergent evolutionary mechanisms linked to viviparity in insects and beyond.</title>
        <authorList>
            <person name="Fouks B."/>
            <person name="Harrison M.C."/>
            <person name="Mikhailova A.A."/>
            <person name="Marchal E."/>
            <person name="English S."/>
            <person name="Carruthers M."/>
            <person name="Jennings E.C."/>
            <person name="Chiamaka E.L."/>
            <person name="Frigard R.A."/>
            <person name="Pippel M."/>
            <person name="Attardo G.M."/>
            <person name="Benoit J.B."/>
            <person name="Bornberg-Bauer E."/>
            <person name="Tobe S.S."/>
        </authorList>
    </citation>
    <scope>NUCLEOTIDE SEQUENCE</scope>
    <source>
        <strain evidence="1">Stay&amp;Tobe</strain>
    </source>
</reference>
<accession>A0AAD8AJG6</accession>
<dbReference type="EMBL" id="JASPKZ010000432">
    <property type="protein sequence ID" value="KAJ9600324.1"/>
    <property type="molecule type" value="Genomic_DNA"/>
</dbReference>
<organism evidence="1 2">
    <name type="scientific">Diploptera punctata</name>
    <name type="common">Pacific beetle cockroach</name>
    <dbReference type="NCBI Taxonomy" id="6984"/>
    <lineage>
        <taxon>Eukaryota</taxon>
        <taxon>Metazoa</taxon>
        <taxon>Ecdysozoa</taxon>
        <taxon>Arthropoda</taxon>
        <taxon>Hexapoda</taxon>
        <taxon>Insecta</taxon>
        <taxon>Pterygota</taxon>
        <taxon>Neoptera</taxon>
        <taxon>Polyneoptera</taxon>
        <taxon>Dictyoptera</taxon>
        <taxon>Blattodea</taxon>
        <taxon>Blaberoidea</taxon>
        <taxon>Blaberidae</taxon>
        <taxon>Diplopterinae</taxon>
        <taxon>Diploptera</taxon>
    </lineage>
</organism>